<reference evidence="1" key="2">
    <citation type="submission" date="2021-08" db="EMBL/GenBank/DDBJ databases">
        <authorList>
            <person name="Tani A."/>
            <person name="Ola A."/>
            <person name="Ogura Y."/>
            <person name="Katsura K."/>
            <person name="Hayashi T."/>
        </authorList>
    </citation>
    <scope>NUCLEOTIDE SEQUENCE</scope>
    <source>
        <strain evidence="1">LMG 23639</strain>
    </source>
</reference>
<dbReference type="RefSeq" id="WP_238275187.1">
    <property type="nucleotide sequence ID" value="NZ_BPQR01000030.1"/>
</dbReference>
<protein>
    <submittedName>
        <fullName evidence="1">Uncharacterized protein</fullName>
    </submittedName>
</protein>
<dbReference type="EMBL" id="BPQR01000030">
    <property type="protein sequence ID" value="GJE06465.1"/>
    <property type="molecule type" value="Genomic_DNA"/>
</dbReference>
<evidence type="ECO:0000313" key="2">
    <source>
        <dbReference type="Proteomes" id="UP001055102"/>
    </source>
</evidence>
<name>A0ABQ4STC5_9HYPH</name>
<evidence type="ECO:0000313" key="1">
    <source>
        <dbReference type="EMBL" id="GJE06465.1"/>
    </source>
</evidence>
<sequence length="87" mass="9262">MTKNDTPAHLQFAGIEPRAHSLVAPVEGTPSDLFVLEHRRDGESLHVFLTIANPDGTSKPVTVSVAIPAALVRDLLDRVPEAAQAGE</sequence>
<comment type="caution">
    <text evidence="1">The sequence shown here is derived from an EMBL/GenBank/DDBJ whole genome shotgun (WGS) entry which is preliminary data.</text>
</comment>
<reference evidence="1" key="1">
    <citation type="journal article" date="2021" name="Front. Microbiol.">
        <title>Comprehensive Comparative Genomics and Phenotyping of Methylobacterium Species.</title>
        <authorList>
            <person name="Alessa O."/>
            <person name="Ogura Y."/>
            <person name="Fujitani Y."/>
            <person name="Takami H."/>
            <person name="Hayashi T."/>
            <person name="Sahin N."/>
            <person name="Tani A."/>
        </authorList>
    </citation>
    <scope>NUCLEOTIDE SEQUENCE</scope>
    <source>
        <strain evidence="1">LMG 23639</strain>
    </source>
</reference>
<organism evidence="1 2">
    <name type="scientific">Methylobacterium jeotgali</name>
    <dbReference type="NCBI Taxonomy" id="381630"/>
    <lineage>
        <taxon>Bacteria</taxon>
        <taxon>Pseudomonadati</taxon>
        <taxon>Pseudomonadota</taxon>
        <taxon>Alphaproteobacteria</taxon>
        <taxon>Hyphomicrobiales</taxon>
        <taxon>Methylobacteriaceae</taxon>
        <taxon>Methylobacterium</taxon>
    </lineage>
</organism>
<accession>A0ABQ4STC5</accession>
<keyword evidence="2" id="KW-1185">Reference proteome</keyword>
<gene>
    <name evidence="1" type="ORF">AOPFMNJM_1785</name>
</gene>
<proteinExistence type="predicted"/>
<dbReference type="Proteomes" id="UP001055102">
    <property type="component" value="Unassembled WGS sequence"/>
</dbReference>